<feature type="transmembrane region" description="Helical" evidence="7">
    <location>
        <begin position="393"/>
        <end position="417"/>
    </location>
</feature>
<feature type="transmembrane region" description="Helical" evidence="7">
    <location>
        <begin position="237"/>
        <end position="256"/>
    </location>
</feature>
<protein>
    <submittedName>
        <fullName evidence="9">TRAP transporter large permease</fullName>
    </submittedName>
</protein>
<dbReference type="PIRSF" id="PIRSF006066">
    <property type="entry name" value="HI0050"/>
    <property type="match status" value="1"/>
</dbReference>
<feature type="transmembrane region" description="Helical" evidence="7">
    <location>
        <begin position="109"/>
        <end position="128"/>
    </location>
</feature>
<evidence type="ECO:0000256" key="4">
    <source>
        <dbReference type="ARBA" id="ARBA00022692"/>
    </source>
</evidence>
<keyword evidence="2" id="KW-1003">Cell membrane</keyword>
<sequence>MVLVIAFFALLLLGIPIALVVLIASTMGIAAYSGTSLQIVTQFLFSGLNNYVLLAIPFFIMSGTIASRGNTSKYLTQVMRMIFGRIKGGSVIAAIAACTFFAAISGSSIATIVAVGSLMMPALIKEAYPESMAIGSITAGGSIGVLIPPSAPMIVLCVAMGTSVGQQFVSGIIPGLLLALAWCLYVYIVSRKHNYGSAEKYTARESLSILFKAIPALLYPIIVLGGIYSGLTTPTEAAAISVVYVILIELFVYRTTKPKDLIAGLKGSLVSAATMTLIVSAAQVLTWFVTTQQIPVIVTGWITGAVSSKIPFLLLVLLMFFVAGCFMDLVALLLILGPIMSPLLASYGVNPIHFGVICIMAAQISFITPPFGLNLYVSMNLTKKGLVDVAKYTLPYLIILVGVTLLITFCEPISMFLPNLMKPV</sequence>
<comment type="subcellular location">
    <subcellularLocation>
        <location evidence="1">Cell inner membrane</location>
        <topology evidence="1">Multi-pass membrane protein</topology>
    </subcellularLocation>
</comment>
<keyword evidence="5 7" id="KW-1133">Transmembrane helix</keyword>
<evidence type="ECO:0000256" key="2">
    <source>
        <dbReference type="ARBA" id="ARBA00022475"/>
    </source>
</evidence>
<dbReference type="AlphaFoldDB" id="A0A8J6MCM4"/>
<dbReference type="PANTHER" id="PTHR33362:SF5">
    <property type="entry name" value="C4-DICARBOXYLATE TRAP TRANSPORTER LARGE PERMEASE PROTEIN DCTM"/>
    <property type="match status" value="1"/>
</dbReference>
<dbReference type="GO" id="GO:0022857">
    <property type="term" value="F:transmembrane transporter activity"/>
    <property type="evidence" value="ECO:0007669"/>
    <property type="project" value="TreeGrafter"/>
</dbReference>
<organism evidence="9 10">
    <name type="scientific">Lawsonibacter faecis</name>
    <dbReference type="NCBI Taxonomy" id="2763052"/>
    <lineage>
        <taxon>Bacteria</taxon>
        <taxon>Bacillati</taxon>
        <taxon>Bacillota</taxon>
        <taxon>Clostridia</taxon>
        <taxon>Eubacteriales</taxon>
        <taxon>Oscillospiraceae</taxon>
        <taxon>Lawsonibacter</taxon>
    </lineage>
</organism>
<feature type="transmembrane region" description="Helical" evidence="7">
    <location>
        <begin position="40"/>
        <end position="61"/>
    </location>
</feature>
<feature type="domain" description="TRAP C4-dicarboxylate transport system permease DctM subunit" evidence="8">
    <location>
        <begin position="4"/>
        <end position="411"/>
    </location>
</feature>
<dbReference type="EMBL" id="JACOPQ010000003">
    <property type="protein sequence ID" value="MBC5736444.1"/>
    <property type="molecule type" value="Genomic_DNA"/>
</dbReference>
<name>A0A8J6MCM4_9FIRM</name>
<dbReference type="Pfam" id="PF06808">
    <property type="entry name" value="DctM"/>
    <property type="match status" value="1"/>
</dbReference>
<proteinExistence type="predicted"/>
<evidence type="ECO:0000256" key="6">
    <source>
        <dbReference type="ARBA" id="ARBA00023136"/>
    </source>
</evidence>
<evidence type="ECO:0000256" key="3">
    <source>
        <dbReference type="ARBA" id="ARBA00022519"/>
    </source>
</evidence>
<dbReference type="InterPro" id="IPR010656">
    <property type="entry name" value="DctM"/>
</dbReference>
<dbReference type="InterPro" id="IPR004681">
    <property type="entry name" value="TRAP_DctM"/>
</dbReference>
<feature type="transmembrane region" description="Helical" evidence="7">
    <location>
        <begin position="140"/>
        <end position="162"/>
    </location>
</feature>
<evidence type="ECO:0000313" key="9">
    <source>
        <dbReference type="EMBL" id="MBC5736444.1"/>
    </source>
</evidence>
<comment type="caution">
    <text evidence="9">The sequence shown here is derived from an EMBL/GenBank/DDBJ whole genome shotgun (WGS) entry which is preliminary data.</text>
</comment>
<feature type="transmembrane region" description="Helical" evidence="7">
    <location>
        <begin position="310"/>
        <end position="340"/>
    </location>
</feature>
<dbReference type="Proteomes" id="UP000607645">
    <property type="component" value="Unassembled WGS sequence"/>
</dbReference>
<evidence type="ECO:0000256" key="1">
    <source>
        <dbReference type="ARBA" id="ARBA00004429"/>
    </source>
</evidence>
<feature type="transmembrane region" description="Helical" evidence="7">
    <location>
        <begin position="168"/>
        <end position="188"/>
    </location>
</feature>
<feature type="transmembrane region" description="Helical" evidence="7">
    <location>
        <begin position="352"/>
        <end position="373"/>
    </location>
</feature>
<evidence type="ECO:0000259" key="8">
    <source>
        <dbReference type="Pfam" id="PF06808"/>
    </source>
</evidence>
<feature type="transmembrane region" description="Helical" evidence="7">
    <location>
        <begin position="209"/>
        <end position="231"/>
    </location>
</feature>
<evidence type="ECO:0000256" key="5">
    <source>
        <dbReference type="ARBA" id="ARBA00022989"/>
    </source>
</evidence>
<dbReference type="PANTHER" id="PTHR33362">
    <property type="entry name" value="SIALIC ACID TRAP TRANSPORTER PERMEASE PROTEIN SIAT-RELATED"/>
    <property type="match status" value="1"/>
</dbReference>
<keyword evidence="10" id="KW-1185">Reference proteome</keyword>
<keyword evidence="6 7" id="KW-0472">Membrane</keyword>
<accession>A0A8J6MCM4</accession>
<feature type="transmembrane region" description="Helical" evidence="7">
    <location>
        <begin position="268"/>
        <end position="290"/>
    </location>
</feature>
<keyword evidence="4 7" id="KW-0812">Transmembrane</keyword>
<dbReference type="RefSeq" id="WP_186918729.1">
    <property type="nucleotide sequence ID" value="NZ_JACOPQ010000003.1"/>
</dbReference>
<feature type="transmembrane region" description="Helical" evidence="7">
    <location>
        <begin position="82"/>
        <end position="103"/>
    </location>
</feature>
<dbReference type="NCBIfam" id="TIGR00786">
    <property type="entry name" value="dctM"/>
    <property type="match status" value="1"/>
</dbReference>
<reference evidence="9" key="1">
    <citation type="submission" date="2020-08" db="EMBL/GenBank/DDBJ databases">
        <title>Genome public.</title>
        <authorList>
            <person name="Liu C."/>
            <person name="Sun Q."/>
        </authorList>
    </citation>
    <scope>NUCLEOTIDE SEQUENCE</scope>
    <source>
        <strain evidence="9">NSJ-52</strain>
    </source>
</reference>
<evidence type="ECO:0000313" key="10">
    <source>
        <dbReference type="Proteomes" id="UP000607645"/>
    </source>
</evidence>
<keyword evidence="3" id="KW-0997">Cell inner membrane</keyword>
<dbReference type="GO" id="GO:0005886">
    <property type="term" value="C:plasma membrane"/>
    <property type="evidence" value="ECO:0007669"/>
    <property type="project" value="UniProtKB-SubCell"/>
</dbReference>
<evidence type="ECO:0000256" key="7">
    <source>
        <dbReference type="SAM" id="Phobius"/>
    </source>
</evidence>
<gene>
    <name evidence="9" type="ORF">H8S62_05420</name>
</gene>